<keyword evidence="3" id="KW-0902">Two-component regulatory system</keyword>
<dbReference type="Proteomes" id="UP000013015">
    <property type="component" value="Unassembled WGS sequence"/>
</dbReference>
<keyword evidence="7" id="KW-1185">Reference proteome</keyword>
<feature type="transmembrane region" description="Helical" evidence="4">
    <location>
        <begin position="155"/>
        <end position="175"/>
    </location>
</feature>
<evidence type="ECO:0000256" key="1">
    <source>
        <dbReference type="ARBA" id="ARBA00022679"/>
    </source>
</evidence>
<dbReference type="PATRIC" id="fig|888050.3.peg.968"/>
<accession>N6XB88</accession>
<comment type="caution">
    <text evidence="6">The sequence shown here is derived from an EMBL/GenBank/DDBJ whole genome shotgun (WGS) entry which is preliminary data.</text>
</comment>
<feature type="transmembrane region" description="Helical" evidence="4">
    <location>
        <begin position="84"/>
        <end position="102"/>
    </location>
</feature>
<evidence type="ECO:0000313" key="7">
    <source>
        <dbReference type="Proteomes" id="UP000013015"/>
    </source>
</evidence>
<dbReference type="AlphaFoldDB" id="N6XB88"/>
<dbReference type="PANTHER" id="PTHR24421">
    <property type="entry name" value="NITRATE/NITRITE SENSOR PROTEIN NARX-RELATED"/>
    <property type="match status" value="1"/>
</dbReference>
<keyword evidence="4" id="KW-1133">Transmembrane helix</keyword>
<keyword evidence="1 6" id="KW-0808">Transferase</keyword>
<dbReference type="GO" id="GO:0016020">
    <property type="term" value="C:membrane"/>
    <property type="evidence" value="ECO:0007669"/>
    <property type="project" value="InterPro"/>
</dbReference>
<dbReference type="Gene3D" id="3.30.565.10">
    <property type="entry name" value="Histidine kinase-like ATPase, C-terminal domain"/>
    <property type="match status" value="1"/>
</dbReference>
<dbReference type="GO" id="GO:0000155">
    <property type="term" value="F:phosphorelay sensor kinase activity"/>
    <property type="evidence" value="ECO:0007669"/>
    <property type="project" value="InterPro"/>
</dbReference>
<dbReference type="Pfam" id="PF07730">
    <property type="entry name" value="HisKA_3"/>
    <property type="match status" value="1"/>
</dbReference>
<dbReference type="HOGENOM" id="CLU_000445_20_8_11"/>
<dbReference type="STRING" id="888050.HMPREF9004_1022"/>
<evidence type="ECO:0000256" key="2">
    <source>
        <dbReference type="ARBA" id="ARBA00022777"/>
    </source>
</evidence>
<gene>
    <name evidence="6" type="ORF">HMPREF9004_1022</name>
</gene>
<proteinExistence type="predicted"/>
<feature type="domain" description="Signal transduction histidine kinase subgroup 3 dimerisation and phosphoacceptor" evidence="5">
    <location>
        <begin position="196"/>
        <end position="260"/>
    </location>
</feature>
<dbReference type="RefSeq" id="WP_005963044.1">
    <property type="nucleotide sequence ID" value="NZ_CP040505.1"/>
</dbReference>
<evidence type="ECO:0000256" key="4">
    <source>
        <dbReference type="SAM" id="Phobius"/>
    </source>
</evidence>
<organism evidence="6 7">
    <name type="scientific">Schaalia cardiffensis F0333</name>
    <dbReference type="NCBI Taxonomy" id="888050"/>
    <lineage>
        <taxon>Bacteria</taxon>
        <taxon>Bacillati</taxon>
        <taxon>Actinomycetota</taxon>
        <taxon>Actinomycetes</taxon>
        <taxon>Actinomycetales</taxon>
        <taxon>Actinomycetaceae</taxon>
        <taxon>Schaalia</taxon>
    </lineage>
</organism>
<name>N6XB88_9ACTO</name>
<dbReference type="InterPro" id="IPR011712">
    <property type="entry name" value="Sig_transdc_His_kin_sub3_dim/P"/>
</dbReference>
<dbReference type="EMBL" id="AQHZ01000015">
    <property type="protein sequence ID" value="ENO18453.1"/>
    <property type="molecule type" value="Genomic_DNA"/>
</dbReference>
<dbReference type="EC" id="2.7.13.3" evidence="6"/>
<feature type="transmembrane region" description="Helical" evidence="4">
    <location>
        <begin position="21"/>
        <end position="39"/>
    </location>
</feature>
<dbReference type="PANTHER" id="PTHR24421:SF63">
    <property type="entry name" value="SENSOR HISTIDINE KINASE DESK"/>
    <property type="match status" value="1"/>
</dbReference>
<feature type="transmembrane region" description="Helical" evidence="4">
    <location>
        <begin position="51"/>
        <end position="72"/>
    </location>
</feature>
<dbReference type="InterPro" id="IPR036890">
    <property type="entry name" value="HATPase_C_sf"/>
</dbReference>
<reference evidence="6 7" key="1">
    <citation type="submission" date="2013-03" db="EMBL/GenBank/DDBJ databases">
        <title>Reference genome for the Human Microbiome Project.</title>
        <authorList>
            <person name="Aqrawi P."/>
            <person name="Ayvaz T."/>
            <person name="Bess C."/>
            <person name="Blankenburg K."/>
            <person name="Coyle M."/>
            <person name="Deng J."/>
            <person name="Forbes L."/>
            <person name="Fowler G."/>
            <person name="Francisco L."/>
            <person name="Fu Q."/>
            <person name="Gibbs R."/>
            <person name="Gross S."/>
            <person name="Gubbala S."/>
            <person name="Hale W."/>
            <person name="Hemphill L."/>
            <person name="Highlander S."/>
            <person name="Hirani K."/>
            <person name="Jackson L."/>
            <person name="Jakkamsetti A."/>
            <person name="Javaid M."/>
            <person name="Jayaseelan J.C."/>
            <person name="Jiang H."/>
            <person name="Joshi V."/>
            <person name="Korchina V."/>
            <person name="Kovar C."/>
            <person name="Lara F."/>
            <person name="Lee S."/>
            <person name="Liu Y."/>
            <person name="Mata R."/>
            <person name="Mathew T."/>
            <person name="Munidasa M."/>
            <person name="Muzny D."/>
            <person name="Nazareth L."/>
            <person name="Ngo R."/>
            <person name="Nguyen L."/>
            <person name="Nguyen N."/>
            <person name="Okwuonu G."/>
            <person name="Ongeri F."/>
            <person name="Palculict T."/>
            <person name="Patil S."/>
            <person name="Petrosino J."/>
            <person name="Pham C."/>
            <person name="Pham P."/>
            <person name="Pu L.-L."/>
            <person name="Qin X."/>
            <person name="Qu J."/>
            <person name="Reid J."/>
            <person name="Ross M."/>
            <person name="Ruth R."/>
            <person name="Saada N."/>
            <person name="San Lucas F."/>
            <person name="Santibanez J."/>
            <person name="Shang Y."/>
            <person name="Simmons D."/>
            <person name="Song X.-Z."/>
            <person name="Tang L.-Y."/>
            <person name="Thornton R."/>
            <person name="Warren J."/>
            <person name="Weissenberger G."/>
            <person name="Wilczek-Boney K."/>
            <person name="Worley K."/>
            <person name="Youmans B."/>
            <person name="Zhang J."/>
            <person name="Zhang L."/>
            <person name="Zhao Z."/>
            <person name="Zhou C."/>
            <person name="Zhu D."/>
            <person name="Zhu Y."/>
        </authorList>
    </citation>
    <scope>NUCLEOTIDE SEQUENCE [LARGE SCALE GENOMIC DNA]</scope>
    <source>
        <strain evidence="6 7">F0333</strain>
    </source>
</reference>
<dbReference type="InterPro" id="IPR050482">
    <property type="entry name" value="Sensor_HK_TwoCompSys"/>
</dbReference>
<dbReference type="OrthoDB" id="5241784at2"/>
<protein>
    <submittedName>
        <fullName evidence="6">Sensor histidine kinase</fullName>
        <ecNumber evidence="6">2.7.13.3</ecNumber>
    </submittedName>
</protein>
<dbReference type="Gene3D" id="1.20.5.1930">
    <property type="match status" value="1"/>
</dbReference>
<evidence type="ECO:0000259" key="5">
    <source>
        <dbReference type="Pfam" id="PF07730"/>
    </source>
</evidence>
<keyword evidence="4" id="KW-0472">Membrane</keyword>
<sequence length="393" mass="42466">MIALPTASEGERRWLGLPIRTLISLAWALPFLAFLAFPIASALDMGLDHPIARAFFIEVIALGFVYSASWVVNESGPANDSGKWVFLAFIFVILALQIAMFITATNTGGGGGVYMLSYVLSPIALQAPKRWVAPGIALVVALGTLELLFSPVLNFFPIISVTITTLVCVFARLMIDHDRTKEVAMVQNLALSRERERTRISADLHDILGQTLTGITVKADLAGRLLDGGRIDEARAQIDDLTEMSRTALADVRDVVAANRTLLPETEIESARAILDAAGIRLNVVHEGDPAPGTPSSLVAHVIREGCINAFRHSDAKTVTITVREDSVTVTNDGAKRQALRLGDPLHRSSDQLGRADGSGLEGLRDRVGSRGSLLWGREADLWTLELRFGGVE</sequence>
<keyword evidence="4" id="KW-0812">Transmembrane</keyword>
<dbReference type="eggNOG" id="COG4585">
    <property type="taxonomic scope" value="Bacteria"/>
</dbReference>
<dbReference type="GO" id="GO:0046983">
    <property type="term" value="F:protein dimerization activity"/>
    <property type="evidence" value="ECO:0007669"/>
    <property type="project" value="InterPro"/>
</dbReference>
<evidence type="ECO:0000313" key="6">
    <source>
        <dbReference type="EMBL" id="ENO18453.1"/>
    </source>
</evidence>
<keyword evidence="2 6" id="KW-0418">Kinase</keyword>
<evidence type="ECO:0000256" key="3">
    <source>
        <dbReference type="ARBA" id="ARBA00023012"/>
    </source>
</evidence>